<keyword evidence="1" id="KW-0472">Membrane</keyword>
<comment type="caution">
    <text evidence="2">The sequence shown here is derived from an EMBL/GenBank/DDBJ whole genome shotgun (WGS) entry which is preliminary data.</text>
</comment>
<keyword evidence="3" id="KW-1185">Reference proteome</keyword>
<name>A0AAV2YX38_9STRA</name>
<feature type="transmembrane region" description="Helical" evidence="1">
    <location>
        <begin position="404"/>
        <end position="425"/>
    </location>
</feature>
<gene>
    <name evidence="2" type="ORF">N0F65_006747</name>
</gene>
<organism evidence="2 3">
    <name type="scientific">Lagenidium giganteum</name>
    <dbReference type="NCBI Taxonomy" id="4803"/>
    <lineage>
        <taxon>Eukaryota</taxon>
        <taxon>Sar</taxon>
        <taxon>Stramenopiles</taxon>
        <taxon>Oomycota</taxon>
        <taxon>Peronosporomycetes</taxon>
        <taxon>Pythiales</taxon>
        <taxon>Pythiaceae</taxon>
    </lineage>
</organism>
<reference evidence="2" key="2">
    <citation type="journal article" date="2023" name="Microbiol Resour">
        <title>Decontamination and Annotation of the Draft Genome Sequence of the Oomycete Lagenidium giganteum ARSEF 373.</title>
        <authorList>
            <person name="Morgan W.R."/>
            <person name="Tartar A."/>
        </authorList>
    </citation>
    <scope>NUCLEOTIDE SEQUENCE</scope>
    <source>
        <strain evidence="2">ARSEF 373</strain>
    </source>
</reference>
<evidence type="ECO:0000313" key="3">
    <source>
        <dbReference type="Proteomes" id="UP001146120"/>
    </source>
</evidence>
<keyword evidence="1" id="KW-0812">Transmembrane</keyword>
<feature type="transmembrane region" description="Helical" evidence="1">
    <location>
        <begin position="258"/>
        <end position="279"/>
    </location>
</feature>
<evidence type="ECO:0000256" key="1">
    <source>
        <dbReference type="SAM" id="Phobius"/>
    </source>
</evidence>
<feature type="transmembrane region" description="Helical" evidence="1">
    <location>
        <begin position="218"/>
        <end position="237"/>
    </location>
</feature>
<proteinExistence type="predicted"/>
<reference evidence="2" key="1">
    <citation type="submission" date="2022-11" db="EMBL/GenBank/DDBJ databases">
        <authorList>
            <person name="Morgan W.R."/>
            <person name="Tartar A."/>
        </authorList>
    </citation>
    <scope>NUCLEOTIDE SEQUENCE</scope>
    <source>
        <strain evidence="2">ARSEF 373</strain>
    </source>
</reference>
<dbReference type="Proteomes" id="UP001146120">
    <property type="component" value="Unassembled WGS sequence"/>
</dbReference>
<sequence length="516" mass="57665">MGGWPRGFHQARTVVPTVLNLSVLAFFFGLDVRDILYKLVWLGPSTNFSFQPRQGWLYSRNHFSSRRPPICQQTIVSDFHARYGISALDVPLEWISDPGSDAEVELLEMLDVIGASTDLARVVCVEGFQLDHGPGRYVSTVFGCGSATYFRSAMIGYHATSIVNFLADKSWLTVDHLSFLELGFAIRQNDISEFTVSTTPDGHLDLEHFTQINFSSYGALYCLLVATDMLLLWLNVFSAGEDSPVEMMSRSLFRSTPVVVLTVMSHVLWWLMILPNVIVFTWTEDTVGQIQACLTSVRVWVLVVLLVNSVWDSVALVHERLAYQLVKRSYVSMLEVMAVAGLVAYGFRYRVFSIGSVKYGIEKQRVVDVDTFAGWAVFANTYNDDLDTIITTRLDVISAIYGPLAQILGTSLGGVVAVLVLKGIFIHLYQSARMRLHVVADKQAGSKPVSAQSYERLPLERLLNTAIRARSLMRNGLEVESVHEGELFIGPSLYFDFGLIVQERAQSKATCRRLGK</sequence>
<keyword evidence="1" id="KW-1133">Transmembrane helix</keyword>
<accession>A0AAV2YX38</accession>
<evidence type="ECO:0000313" key="2">
    <source>
        <dbReference type="EMBL" id="DAZ98715.1"/>
    </source>
</evidence>
<dbReference type="EMBL" id="DAKRPA010000099">
    <property type="protein sequence ID" value="DAZ98715.1"/>
    <property type="molecule type" value="Genomic_DNA"/>
</dbReference>
<dbReference type="AlphaFoldDB" id="A0AAV2YX38"/>
<feature type="transmembrane region" description="Helical" evidence="1">
    <location>
        <begin position="329"/>
        <end position="347"/>
    </location>
</feature>
<protein>
    <submittedName>
        <fullName evidence="2">Uncharacterized protein</fullName>
    </submittedName>
</protein>
<feature type="transmembrane region" description="Helical" evidence="1">
    <location>
        <begin position="299"/>
        <end position="317"/>
    </location>
</feature>